<feature type="compositionally biased region" description="Polar residues" evidence="1">
    <location>
        <begin position="369"/>
        <end position="380"/>
    </location>
</feature>
<name>I7LXH4_TETTS</name>
<feature type="transmembrane region" description="Helical" evidence="2">
    <location>
        <begin position="268"/>
        <end position="289"/>
    </location>
</feature>
<feature type="compositionally biased region" description="Polar residues" evidence="1">
    <location>
        <begin position="762"/>
        <end position="776"/>
    </location>
</feature>
<accession>I7LXH4</accession>
<evidence type="ECO:0000256" key="2">
    <source>
        <dbReference type="SAM" id="Phobius"/>
    </source>
</evidence>
<feature type="transmembrane region" description="Helical" evidence="2">
    <location>
        <begin position="242"/>
        <end position="262"/>
    </location>
</feature>
<feature type="compositionally biased region" description="Basic residues" evidence="1">
    <location>
        <begin position="851"/>
        <end position="860"/>
    </location>
</feature>
<feature type="region of interest" description="Disordered" evidence="1">
    <location>
        <begin position="416"/>
        <end position="446"/>
    </location>
</feature>
<evidence type="ECO:0000313" key="3">
    <source>
        <dbReference type="EMBL" id="EAS04651.3"/>
    </source>
</evidence>
<dbReference type="RefSeq" id="XP_001024896.3">
    <property type="nucleotide sequence ID" value="XM_001024896.3"/>
</dbReference>
<keyword evidence="2 3" id="KW-0812">Transmembrane</keyword>
<feature type="region of interest" description="Disordered" evidence="1">
    <location>
        <begin position="847"/>
        <end position="870"/>
    </location>
</feature>
<evidence type="ECO:0000256" key="1">
    <source>
        <dbReference type="SAM" id="MobiDB-lite"/>
    </source>
</evidence>
<dbReference type="InParanoid" id="I7LXH4"/>
<feature type="transmembrane region" description="Helical" evidence="2">
    <location>
        <begin position="6"/>
        <end position="26"/>
    </location>
</feature>
<dbReference type="Proteomes" id="UP000009168">
    <property type="component" value="Unassembled WGS sequence"/>
</dbReference>
<feature type="region of interest" description="Disordered" evidence="1">
    <location>
        <begin position="993"/>
        <end position="1012"/>
    </location>
</feature>
<dbReference type="KEGG" id="tet:TTHERM_00241720"/>
<reference evidence="4" key="1">
    <citation type="journal article" date="2006" name="PLoS Biol.">
        <title>Macronuclear genome sequence of the ciliate Tetrahymena thermophila, a model eukaryote.</title>
        <authorList>
            <person name="Eisen J.A."/>
            <person name="Coyne R.S."/>
            <person name="Wu M."/>
            <person name="Wu D."/>
            <person name="Thiagarajan M."/>
            <person name="Wortman J.R."/>
            <person name="Badger J.H."/>
            <person name="Ren Q."/>
            <person name="Amedeo P."/>
            <person name="Jones K.M."/>
            <person name="Tallon L.J."/>
            <person name="Delcher A.L."/>
            <person name="Salzberg S.L."/>
            <person name="Silva J.C."/>
            <person name="Haas B.J."/>
            <person name="Majoros W.H."/>
            <person name="Farzad M."/>
            <person name="Carlton J.M."/>
            <person name="Smith R.K. Jr."/>
            <person name="Garg J."/>
            <person name="Pearlman R.E."/>
            <person name="Karrer K.M."/>
            <person name="Sun L."/>
            <person name="Manning G."/>
            <person name="Elde N.C."/>
            <person name="Turkewitz A.P."/>
            <person name="Asai D.J."/>
            <person name="Wilkes D.E."/>
            <person name="Wang Y."/>
            <person name="Cai H."/>
            <person name="Collins K."/>
            <person name="Stewart B.A."/>
            <person name="Lee S.R."/>
            <person name="Wilamowska K."/>
            <person name="Weinberg Z."/>
            <person name="Ruzzo W.L."/>
            <person name="Wloga D."/>
            <person name="Gaertig J."/>
            <person name="Frankel J."/>
            <person name="Tsao C.-C."/>
            <person name="Gorovsky M.A."/>
            <person name="Keeling P.J."/>
            <person name="Waller R.F."/>
            <person name="Patron N.J."/>
            <person name="Cherry J.M."/>
            <person name="Stover N.A."/>
            <person name="Krieger C.J."/>
            <person name="del Toro C."/>
            <person name="Ryder H.F."/>
            <person name="Williamson S.C."/>
            <person name="Barbeau R.A."/>
            <person name="Hamilton E.P."/>
            <person name="Orias E."/>
        </authorList>
    </citation>
    <scope>NUCLEOTIDE SEQUENCE [LARGE SCALE GENOMIC DNA]</scope>
    <source>
        <strain evidence="4">SB210</strain>
    </source>
</reference>
<feature type="region of interest" description="Disordered" evidence="1">
    <location>
        <begin position="1037"/>
        <end position="1059"/>
    </location>
</feature>
<proteinExistence type="predicted"/>
<evidence type="ECO:0000313" key="4">
    <source>
        <dbReference type="Proteomes" id="UP000009168"/>
    </source>
</evidence>
<protein>
    <submittedName>
        <fullName evidence="3">Transmembrane protein, putative</fullName>
    </submittedName>
</protein>
<feature type="compositionally biased region" description="Basic and acidic residues" evidence="1">
    <location>
        <begin position="1383"/>
        <end position="1413"/>
    </location>
</feature>
<feature type="compositionally biased region" description="Basic and acidic residues" evidence="1">
    <location>
        <begin position="1444"/>
        <end position="1468"/>
    </location>
</feature>
<organism evidence="3 4">
    <name type="scientific">Tetrahymena thermophila (strain SB210)</name>
    <dbReference type="NCBI Taxonomy" id="312017"/>
    <lineage>
        <taxon>Eukaryota</taxon>
        <taxon>Sar</taxon>
        <taxon>Alveolata</taxon>
        <taxon>Ciliophora</taxon>
        <taxon>Intramacronucleata</taxon>
        <taxon>Oligohymenophorea</taxon>
        <taxon>Hymenostomatida</taxon>
        <taxon>Tetrahymenina</taxon>
        <taxon>Tetrahymenidae</taxon>
        <taxon>Tetrahymena</taxon>
    </lineage>
</organism>
<dbReference type="EMBL" id="GG662443">
    <property type="protein sequence ID" value="EAS04651.3"/>
    <property type="molecule type" value="Genomic_DNA"/>
</dbReference>
<keyword evidence="4" id="KW-1185">Reference proteome</keyword>
<feature type="region of interest" description="Disordered" evidence="1">
    <location>
        <begin position="1382"/>
        <end position="1413"/>
    </location>
</feature>
<gene>
    <name evidence="3" type="ORF">TTHERM_00241720</name>
</gene>
<keyword evidence="2" id="KW-0472">Membrane</keyword>
<dbReference type="GeneID" id="7828343"/>
<feature type="region of interest" description="Disordered" evidence="1">
    <location>
        <begin position="760"/>
        <end position="820"/>
    </location>
</feature>
<feature type="transmembrane region" description="Helical" evidence="2">
    <location>
        <begin position="514"/>
        <end position="545"/>
    </location>
</feature>
<sequence>MAQVIVANAVNLAIIIVLIALLIKMYEKVSRRSQMRTIDASNSILEQIKNYVIDLKLKKVNEQQQEATEHQIMQNERKMLQQPGVRKSAVTTSFSHVNMNNPTRMESRLEKNTIDLEAQQEKLETPKNKGTLRKQDDLEKVPAEMNSKIKQVNIQTPPRPTARKINHQNQANNSETITSSQDDFLTKTLLKQLFYRSVRQYHSLGSILMYFYSIRKYRNLLEKGEQLFCSNPAYDLDIISHIFQYICYFVYSIFIAVCIYHSDSTIEIGLPLIIILILTIILHIFLLYLDLKFQKNHVKELQSSTKQQAWESIAIQQEKQAQAVISNSNNQEQIVDKNNNQLAQPKKNIPHPPVKNQPLSSRRVEQKRPNSGISTFPMQCENANVENQQVIGAEESYNNNNGIQQSQLGNAKTIAGSSFQNQNGHNNHGSALNRDSSKSSGVHSISQNGVQGVESNNLVIQSTEHSTFFDVKDEVQIVLQDKSTSHKLHGCILLFTVLLGGIGSYLLFNTEDIIGGYVLLTCFFVALIDFVLRYFICGAISVIILMKYKLTKNIDYVREINEEINWVMIQINHLEKENITQQQEVNLKSPEKMQAVVAQVKSPSKSVRKIMESLKKIVSPSKKRYQNSPMKECDMQQDEIQFLPNYNNGDNIPIKHLIFNQEGKNAVEFDTQTQHDYSINNVSVNNPMMQRISLIRKANNQNNQSQESIDIHEEIAIKKVNITPASQAKNHYSSKKPEQQLVQVKDFTLDSHRNNHIKILSDRNQNSLRQESSKNGVINFDDSEDTYIDSINLQPEPQKEKNNNKKNKGNSRKSSIGQIAPLPSQIIYNNNVNNSLNNNGDGEIHSGSLCGKKKSQRSARSKKDFQTSIDHQNKEFASRNKMMFENTQNEIRTDENIDNSIKPLKAAIDQGYRDSSFLHNRSINGCDQSHIYTAGDITNIQDQSNILPININQKNDGSMLLGEINHGMQAYVNNTILDPNESINAHRNQTWDKNTTLDNNNTIHPPSSSENRYIQDSKDRLSAIQTRNIQQQLAMKQKREQLKNKSAVQDNQIRNKSEDNRLSISQNAEIHIDNQKQSGDLLELQNKKISLSVGNFYENPLQNEKNFSNKLHKESKLNNLISQAQLNQLSQANSLSFLHNQTQNDGTMIMQQQQKDLSIFFNNISDNENSVQVHPTSPERKRITIKKPLSPIPPTDLKANDDNSDITGGKSHNRQKIFDTDGDCDEEQSYDVQKKQMRLNNLMHPSYNIQQIKSFDMNTSEQSVKNNNESRSFIDKQAAGQSILNKIDINEKNLQSKSLSNGKIMKNILEQNRNKENYNMRSYDFENNQGQSIVPISNPGSRKNSSSTNVPLKNIVKKKDWEKMQSNSPYLEFLPSMLSNQTEELKERENKLKSKLEKSKKNSRRGSNEATEKMKQVSDIYGFEIQRADQKNVLVSKKSARSVKSQESKRTLDNKLHEEQEENQKSILHDNTNYALNENPSNIYGGMIGNNNNSTNIDSFYNQKKQYPHQQSFLSKSKKPPLSSQNNILNKNLMLKENNLMNYPNSARLNLNSIALRQTTTLEGHDMSTMEHNIATQSNHEGFFNNQEFVIKPNNQNSIQLDIANSDRQHHKSFNDEFDLDAQFQQFKDHDNSISSFEHSHFGNFQQNKHK</sequence>
<feature type="region of interest" description="Disordered" evidence="1">
    <location>
        <begin position="1435"/>
        <end position="1471"/>
    </location>
</feature>
<feature type="region of interest" description="Disordered" evidence="1">
    <location>
        <begin position="1170"/>
        <end position="1225"/>
    </location>
</feature>
<feature type="region of interest" description="Disordered" evidence="1">
    <location>
        <begin position="342"/>
        <end position="380"/>
    </location>
</feature>
<keyword evidence="2" id="KW-1133">Transmembrane helix</keyword>
<feature type="compositionally biased region" description="Basic and acidic residues" evidence="1">
    <location>
        <begin position="861"/>
        <end position="870"/>
    </location>
</feature>
<feature type="transmembrane region" description="Helical" evidence="2">
    <location>
        <begin position="488"/>
        <end position="508"/>
    </location>
</feature>